<reference evidence="1" key="4">
    <citation type="submission" date="2025-09" db="UniProtKB">
        <authorList>
            <consortium name="Ensembl"/>
        </authorList>
    </citation>
    <scope>IDENTIFICATION</scope>
</reference>
<organism evidence="1 2">
    <name type="scientific">Astyanax mexicanus</name>
    <name type="common">Blind cave fish</name>
    <name type="synonym">Astyanax fasciatus mexicanus</name>
    <dbReference type="NCBI Taxonomy" id="7994"/>
    <lineage>
        <taxon>Eukaryota</taxon>
        <taxon>Metazoa</taxon>
        <taxon>Chordata</taxon>
        <taxon>Craniata</taxon>
        <taxon>Vertebrata</taxon>
        <taxon>Euteleostomi</taxon>
        <taxon>Actinopterygii</taxon>
        <taxon>Neopterygii</taxon>
        <taxon>Teleostei</taxon>
        <taxon>Ostariophysi</taxon>
        <taxon>Characiformes</taxon>
        <taxon>Characoidei</taxon>
        <taxon>Acestrorhamphidae</taxon>
        <taxon>Acestrorhamphinae</taxon>
        <taxon>Astyanax</taxon>
    </lineage>
</organism>
<proteinExistence type="predicted"/>
<accession>A0A3B1J260</accession>
<dbReference type="AlphaFoldDB" id="A0A3B1J260"/>
<keyword evidence="2" id="KW-1185">Reference proteome</keyword>
<dbReference type="Proteomes" id="UP000018467">
    <property type="component" value="Unassembled WGS sequence"/>
</dbReference>
<dbReference type="Bgee" id="ENSAMXG00000031934">
    <property type="expression patterns" value="Expressed in heart and 13 other cell types or tissues"/>
</dbReference>
<protein>
    <submittedName>
        <fullName evidence="1">Ssu-2 homolog, tandem duplicate 4</fullName>
    </submittedName>
</protein>
<name>A0A3B1J260_ASTMX</name>
<sequence length="378" mass="41849">MDRRHLLSDQDDVTGLAYQPMVPNTGQWTGTEVEPTAPPAVPGYEHLGPGYNDVPPPPMGFQHPQPPTTPPTTQWEIPAISKELANEAFVEYVSSHCCYSRKPTKEMIISDLVAMNTYRYRLETFTESRSTEWASEPYNGQLVDGMPGLAPGPWDVSVSAPALFQDSETHIRVPHTASLKGCHSCLNLGKSACNRCVTSGRVQCEVCGGSGITASQERCSDCRGLGRVKCTACSGVGSTPCTTCQGRGQLLCYIKLKVQWQNHVYVQVMDKRSGLPVEHLDSVNGETLLSDMNTMVYPVSSFPVESVNAASRKAVQEHQAQFTGSCRILHQRQTIELIPVTRVHYTWKEKTFIYFVYGAEHRVFTNEYPAKCFCCTIT</sequence>
<dbReference type="Ensembl" id="ENSAMXT00000036535.1">
    <property type="protein sequence ID" value="ENSAMXP00000036288.1"/>
    <property type="gene ID" value="ENSAMXG00000031934.1"/>
</dbReference>
<evidence type="ECO:0000313" key="1">
    <source>
        <dbReference type="Ensembl" id="ENSAMXP00000036288.1"/>
    </source>
</evidence>
<dbReference type="GeneTree" id="ENSGT00940000163873"/>
<reference evidence="2" key="1">
    <citation type="submission" date="2013-03" db="EMBL/GenBank/DDBJ databases">
        <authorList>
            <person name="Jeffery W."/>
            <person name="Warren W."/>
            <person name="Wilson R.K."/>
        </authorList>
    </citation>
    <scope>NUCLEOTIDE SEQUENCE</scope>
    <source>
        <strain evidence="2">female</strain>
    </source>
</reference>
<evidence type="ECO:0000313" key="2">
    <source>
        <dbReference type="Proteomes" id="UP000018467"/>
    </source>
</evidence>
<reference evidence="1" key="3">
    <citation type="submission" date="2025-08" db="UniProtKB">
        <authorList>
            <consortium name="Ensembl"/>
        </authorList>
    </citation>
    <scope>IDENTIFICATION</scope>
</reference>
<dbReference type="InParanoid" id="A0A3B1J260"/>
<dbReference type="InterPro" id="IPR052789">
    <property type="entry name" value="SSUH2_homolog"/>
</dbReference>
<dbReference type="PANTHER" id="PTHR48465">
    <property type="entry name" value="PROTEIN SSUH2 HOMOLOG"/>
    <property type="match status" value="1"/>
</dbReference>
<dbReference type="PANTHER" id="PTHR48465:SF1">
    <property type="entry name" value="PROTEIN SSUH2 HOMOLOG"/>
    <property type="match status" value="1"/>
</dbReference>
<reference evidence="2" key="2">
    <citation type="journal article" date="2014" name="Nat. Commun.">
        <title>The cavefish genome reveals candidate genes for eye loss.</title>
        <authorList>
            <person name="McGaugh S.E."/>
            <person name="Gross J.B."/>
            <person name="Aken B."/>
            <person name="Blin M."/>
            <person name="Borowsky R."/>
            <person name="Chalopin D."/>
            <person name="Hinaux H."/>
            <person name="Jeffery W.R."/>
            <person name="Keene A."/>
            <person name="Ma L."/>
            <person name="Minx P."/>
            <person name="Murphy D."/>
            <person name="O'Quin K.E."/>
            <person name="Retaux S."/>
            <person name="Rohner N."/>
            <person name="Searle S.M."/>
            <person name="Stahl B.A."/>
            <person name="Tabin C."/>
            <person name="Volff J.N."/>
            <person name="Yoshizawa M."/>
            <person name="Warren W.C."/>
        </authorList>
    </citation>
    <scope>NUCLEOTIDE SEQUENCE [LARGE SCALE GENOMIC DNA]</scope>
    <source>
        <strain evidence="2">female</strain>
    </source>
</reference>